<dbReference type="GO" id="GO:0006384">
    <property type="term" value="P:transcription initiation at RNA polymerase III promoter"/>
    <property type="evidence" value="ECO:0007669"/>
    <property type="project" value="InterPro"/>
</dbReference>
<dbReference type="Pfam" id="PF12660">
    <property type="entry name" value="zf-TFIIIC"/>
    <property type="match status" value="1"/>
</dbReference>
<dbReference type="AlphaFoldDB" id="A0AAV6U8L7"/>
<dbReference type="Pfam" id="PF12657">
    <property type="entry name" value="TFIIIC_delta"/>
    <property type="match status" value="1"/>
</dbReference>
<evidence type="ECO:0000256" key="1">
    <source>
        <dbReference type="SAM" id="MobiDB-lite"/>
    </source>
</evidence>
<reference evidence="4 5" key="1">
    <citation type="journal article" date="2022" name="Nat. Ecol. Evol.">
        <title>A masculinizing supergene underlies an exaggerated male reproductive morph in a spider.</title>
        <authorList>
            <person name="Hendrickx F."/>
            <person name="De Corte Z."/>
            <person name="Sonet G."/>
            <person name="Van Belleghem S.M."/>
            <person name="Kostlbacher S."/>
            <person name="Vangestel C."/>
        </authorList>
    </citation>
    <scope>NUCLEOTIDE SEQUENCE [LARGE SCALE GENOMIC DNA]</scope>
    <source>
        <strain evidence="4">W744_W776</strain>
    </source>
</reference>
<protein>
    <recommendedName>
        <fullName evidence="6">Transcription factor IIIC 90kDa subunit N-terminal domain-containing protein</fullName>
    </recommendedName>
</protein>
<dbReference type="Proteomes" id="UP000827092">
    <property type="component" value="Unassembled WGS sequence"/>
</dbReference>
<dbReference type="InterPro" id="IPR044230">
    <property type="entry name" value="GTF3C4"/>
</dbReference>
<keyword evidence="5" id="KW-1185">Reference proteome</keyword>
<feature type="compositionally biased region" description="Basic residues" evidence="1">
    <location>
        <begin position="175"/>
        <end position="189"/>
    </location>
</feature>
<organism evidence="4 5">
    <name type="scientific">Oedothorax gibbosus</name>
    <dbReference type="NCBI Taxonomy" id="931172"/>
    <lineage>
        <taxon>Eukaryota</taxon>
        <taxon>Metazoa</taxon>
        <taxon>Ecdysozoa</taxon>
        <taxon>Arthropoda</taxon>
        <taxon>Chelicerata</taxon>
        <taxon>Arachnida</taxon>
        <taxon>Araneae</taxon>
        <taxon>Araneomorphae</taxon>
        <taxon>Entelegynae</taxon>
        <taxon>Araneoidea</taxon>
        <taxon>Linyphiidae</taxon>
        <taxon>Erigoninae</taxon>
        <taxon>Oedothorax</taxon>
    </lineage>
</organism>
<proteinExistence type="predicted"/>
<comment type="caution">
    <text evidence="4">The sequence shown here is derived from an EMBL/GenBank/DDBJ whole genome shotgun (WGS) entry which is preliminary data.</text>
</comment>
<dbReference type="InterPro" id="IPR024761">
    <property type="entry name" value="TFIIIC_delta_N"/>
</dbReference>
<evidence type="ECO:0008006" key="6">
    <source>
        <dbReference type="Google" id="ProtNLM"/>
    </source>
</evidence>
<name>A0AAV6U8L7_9ARAC</name>
<dbReference type="GO" id="GO:0004402">
    <property type="term" value="F:histone acetyltransferase activity"/>
    <property type="evidence" value="ECO:0007669"/>
    <property type="project" value="InterPro"/>
</dbReference>
<dbReference type="InterPro" id="IPR024764">
    <property type="entry name" value="TFIIIC_Znf"/>
</dbReference>
<dbReference type="PANTHER" id="PTHR15496">
    <property type="entry name" value="GENERAL TRANSCRIPTION FACTOR 3C POLYPEPTIDE 4 FAMILY"/>
    <property type="match status" value="1"/>
</dbReference>
<dbReference type="EMBL" id="JAFNEN010000593">
    <property type="protein sequence ID" value="KAG8179981.1"/>
    <property type="molecule type" value="Genomic_DNA"/>
</dbReference>
<evidence type="ECO:0000313" key="4">
    <source>
        <dbReference type="EMBL" id="KAG8179981.1"/>
    </source>
</evidence>
<sequence length="733" mass="82557">MTNVPLVQNFSLPGEICRKFALDWSADNKISICTSKAIYILTSYCSPVETGFPSPLHKQVIKAPDKPMQLSNFKPPQNPYKHIRSDQDRQFLYNVLLDHTLNPTPPERAEAFRSFRCCKWSPKGAANANRCLLATLTMDHRLCLHEESEKEWRLLCDLTQLTKEQLQAEQEAPKKKLKKATPSKFRTRSKRTEEVEEEKTEEKKDGMFNIQRECNYEKLMEETYRFAPMEITWTGMFGSAPTNSNDKSYEFCFLIVAMKSGHVQFWKVSPSDGKIVSLAHEWDTGLGLLTNISWQQTSSVAGFLMCGSYKGILAFLPIGINLSTEQEPRVVVKNMCKVWDEEDRVAVDHIAILKIALRKYVVIAAKLHALVGCEIILTEDSIIIRNVGHSFGLHTLPITGMAVLDTRSMPQYKVLVSTMEGDVIEIKVSLGNDDIKFQHEKVHVDLDLKNNMIQGLALSSNGLLCGLILNTSVYFDHLEKKEPLQFAMFVTKPFEDIYTRLKSVLKPQFSFLSSSSGATIGHHTDYLECVRVNLACGAPSLPDWVTQMVDSDPQTYENCSPMELYFIRFLIHAYVSGLAISAPKVRGAFEVKLYAAEALIMRNYISRVFSGCQDSLDLLSPGQAQSLLLMADWLLKEFQMPVEGLYSALGCDTPTDPDTLPARETCDICKGEVPLDNIKVGQCSKNHQFARCCQSLLLCDVVPYRQCPSCKSVALKDLWNNDLACTYCGMAMV</sequence>
<dbReference type="PANTHER" id="PTHR15496:SF2">
    <property type="entry name" value="GENERAL TRANSCRIPTION FACTOR 3C POLYPEPTIDE 4"/>
    <property type="match status" value="1"/>
</dbReference>
<dbReference type="GO" id="GO:0000127">
    <property type="term" value="C:transcription factor TFIIIC complex"/>
    <property type="evidence" value="ECO:0007669"/>
    <property type="project" value="InterPro"/>
</dbReference>
<gene>
    <name evidence="4" type="ORF">JTE90_016354</name>
</gene>
<feature type="region of interest" description="Disordered" evidence="1">
    <location>
        <begin position="168"/>
        <end position="201"/>
    </location>
</feature>
<feature type="domain" description="Transcription factor IIIC putative zinc-finger" evidence="3">
    <location>
        <begin position="663"/>
        <end position="716"/>
    </location>
</feature>
<evidence type="ECO:0000259" key="2">
    <source>
        <dbReference type="Pfam" id="PF12657"/>
    </source>
</evidence>
<feature type="domain" description="Transcription factor IIIC 90kDa subunit N-terminal" evidence="2">
    <location>
        <begin position="24"/>
        <end position="459"/>
    </location>
</feature>
<accession>A0AAV6U8L7</accession>
<evidence type="ECO:0000313" key="5">
    <source>
        <dbReference type="Proteomes" id="UP000827092"/>
    </source>
</evidence>
<evidence type="ECO:0000259" key="3">
    <source>
        <dbReference type="Pfam" id="PF12660"/>
    </source>
</evidence>